<dbReference type="InterPro" id="IPR037734">
    <property type="entry name" value="Thylakoid_lumenal_17.9"/>
</dbReference>
<protein>
    <submittedName>
        <fullName evidence="1">Uncharacterized protein</fullName>
    </submittedName>
</protein>
<sequence>MVGAGIAAARPRPARAQGSIWETLEGVIEAGNAWEPADIIASASPEGAADSPFQRAGAKADVGLDANGALKVCPSAVNPNCVGTNSRNPENYAPVWQAPAALSSAALAADRLATVASTSLPNAAYQAREDAESSAYLRFECDGPWARDVVEFVIRDPEEDGQGPIVAYRSINGVVKYQYPLQTARRDGGAQRARMDALRDALGWKLRGCDLIECYQ</sequence>
<reference evidence="1" key="1">
    <citation type="submission" date="2021-01" db="EMBL/GenBank/DDBJ databases">
        <authorList>
            <person name="Corre E."/>
            <person name="Pelletier E."/>
            <person name="Niang G."/>
            <person name="Scheremetjew M."/>
            <person name="Finn R."/>
            <person name="Kale V."/>
            <person name="Holt S."/>
            <person name="Cochrane G."/>
            <person name="Meng A."/>
            <person name="Brown T."/>
            <person name="Cohen L."/>
        </authorList>
    </citation>
    <scope>NUCLEOTIDE SEQUENCE</scope>
    <source>
        <strain evidence="1">CCMP1413</strain>
    </source>
</reference>
<accession>A0A7R9TSL0</accession>
<evidence type="ECO:0000313" key="1">
    <source>
        <dbReference type="EMBL" id="CAD8243891.1"/>
    </source>
</evidence>
<dbReference type="PANTHER" id="PTHR36783">
    <property type="entry name" value="THYLAKOID LUMENAL 17.9 KDA PROTEIN, CHLOROPLASTIC"/>
    <property type="match status" value="1"/>
</dbReference>
<dbReference type="InterPro" id="IPR010865">
    <property type="entry name" value="DUF1499"/>
</dbReference>
<dbReference type="AlphaFoldDB" id="A0A7R9TSL0"/>
<gene>
    <name evidence="1" type="ORF">PCOL08062_LOCUS8356</name>
</gene>
<dbReference type="EMBL" id="HBDZ01010968">
    <property type="protein sequence ID" value="CAD8243891.1"/>
    <property type="molecule type" value="Transcribed_RNA"/>
</dbReference>
<dbReference type="Pfam" id="PF07386">
    <property type="entry name" value="DUF1499"/>
    <property type="match status" value="1"/>
</dbReference>
<organism evidence="1">
    <name type="scientific">Prasinoderma coloniale</name>
    <dbReference type="NCBI Taxonomy" id="156133"/>
    <lineage>
        <taxon>Eukaryota</taxon>
        <taxon>Viridiplantae</taxon>
        <taxon>Prasinodermophyta</taxon>
        <taxon>Prasinodermophyceae</taxon>
        <taxon>Prasinodermales</taxon>
        <taxon>Prasinodermaceae</taxon>
        <taxon>Prasinoderma</taxon>
    </lineage>
</organism>
<proteinExistence type="predicted"/>
<dbReference type="PANTHER" id="PTHR36783:SF2">
    <property type="entry name" value="THYLAKOID LUMENAL 17.9 KDA PROTEIN, CHLOROPLASTIC"/>
    <property type="match status" value="1"/>
</dbReference>
<name>A0A7R9TSL0_9VIRI</name>